<name>A0A1I1STT9_9RHOB</name>
<proteinExistence type="predicted"/>
<accession>A0A1I1STT9</accession>
<sequence>MLQAGVPQKSLRDLGNRLRYGRNAPLSDECVWIDPREASHAYKRPKSGPVYLRRHSGTVADGDWDLGRREVDRMPKISACFRHFVDGESWEETGIIDEMLARIDKHGLFDGCRNRADVIARYEGIDRMFDNVARTRRLEPVASRPERFRREHGGVLVHIDRDGRPMLAGNGNHRLAIARILGLERIPAQLGALHRRAWDAGVMEELRRPG</sequence>
<reference evidence="1 2" key="1">
    <citation type="submission" date="2016-10" db="EMBL/GenBank/DDBJ databases">
        <authorList>
            <person name="Varghese N."/>
            <person name="Submissions S."/>
        </authorList>
    </citation>
    <scope>NUCLEOTIDE SEQUENCE [LARGE SCALE GENOMIC DNA]</scope>
    <source>
        <strain evidence="2">YIM D21,KCTC 23444,ACCC 10710</strain>
    </source>
</reference>
<organism evidence="1 2">
    <name type="scientific">Roseivivax sediminis</name>
    <dbReference type="NCBI Taxonomy" id="936889"/>
    <lineage>
        <taxon>Bacteria</taxon>
        <taxon>Pseudomonadati</taxon>
        <taxon>Pseudomonadota</taxon>
        <taxon>Alphaproteobacteria</taxon>
        <taxon>Rhodobacterales</taxon>
        <taxon>Roseobacteraceae</taxon>
        <taxon>Roseivivax</taxon>
    </lineage>
</organism>
<dbReference type="EMBL" id="FOMS01000001">
    <property type="protein sequence ID" value="SFD46460.1"/>
    <property type="molecule type" value="Genomic_DNA"/>
</dbReference>
<evidence type="ECO:0008006" key="3">
    <source>
        <dbReference type="Google" id="ProtNLM"/>
    </source>
</evidence>
<protein>
    <recommendedName>
        <fullName evidence="3">ParB-like nuclease domain-containing protein</fullName>
    </recommendedName>
</protein>
<dbReference type="AlphaFoldDB" id="A0A1I1STT9"/>
<evidence type="ECO:0000313" key="2">
    <source>
        <dbReference type="Proteomes" id="UP000325289"/>
    </source>
</evidence>
<keyword evidence="2" id="KW-1185">Reference proteome</keyword>
<dbReference type="Proteomes" id="UP000325289">
    <property type="component" value="Unassembled WGS sequence"/>
</dbReference>
<gene>
    <name evidence="1" type="ORF">SAMN04515678_101191</name>
</gene>
<evidence type="ECO:0000313" key="1">
    <source>
        <dbReference type="EMBL" id="SFD46460.1"/>
    </source>
</evidence>